<feature type="compositionally biased region" description="Basic and acidic residues" evidence="1">
    <location>
        <begin position="327"/>
        <end position="337"/>
    </location>
</feature>
<evidence type="ECO:0000313" key="3">
    <source>
        <dbReference type="Proteomes" id="UP000663827"/>
    </source>
</evidence>
<protein>
    <recommendedName>
        <fullName evidence="4">BTB domain-containing protein</fullName>
    </recommendedName>
</protein>
<sequence>MSIGLARITYPDSAVYAPSFVAYPDSEPGDQGVLDLEVGEVPVTSQPSSSKSSAVQVRRHVRGNDTIGVGPANLGDQKPPTLAYPSPKTLPSSSNIQEIYCGYKDGNVRLWIGTRLFLLHEHKLEEFSTLKKMIEEAAQSASQTNTDRSTRNTIELRLDENHEDFAKMVKVLYTPIYKHAPSTDYLKSTLRLATKYNSRALRSYAIQRLEEKNLSPIERIILAQSSNVPSWRKKALDELCAQDEPITLTEAGVLGMETFVELAHRREEYKLSRQTETPPPDETQDPPEPDNLEDQPKPRPQGRPRKNPLDCETRTLRKSSRLNPGNRRSEPYRGHRS</sequence>
<feature type="compositionally biased region" description="Low complexity" evidence="1">
    <location>
        <begin position="42"/>
        <end position="56"/>
    </location>
</feature>
<organism evidence="2 3">
    <name type="scientific">Rhizoctonia solani</name>
    <dbReference type="NCBI Taxonomy" id="456999"/>
    <lineage>
        <taxon>Eukaryota</taxon>
        <taxon>Fungi</taxon>
        <taxon>Dikarya</taxon>
        <taxon>Basidiomycota</taxon>
        <taxon>Agaricomycotina</taxon>
        <taxon>Agaricomycetes</taxon>
        <taxon>Cantharellales</taxon>
        <taxon>Ceratobasidiaceae</taxon>
        <taxon>Rhizoctonia</taxon>
    </lineage>
</organism>
<evidence type="ECO:0000313" key="2">
    <source>
        <dbReference type="EMBL" id="CAE7117354.1"/>
    </source>
</evidence>
<dbReference type="Gene3D" id="3.30.710.10">
    <property type="entry name" value="Potassium Channel Kv1.1, Chain A"/>
    <property type="match status" value="1"/>
</dbReference>
<comment type="caution">
    <text evidence="2">The sequence shown here is derived from an EMBL/GenBank/DDBJ whole genome shotgun (WGS) entry which is preliminary data.</text>
</comment>
<accession>A0A8H3HU15</accession>
<evidence type="ECO:0000256" key="1">
    <source>
        <dbReference type="SAM" id="MobiDB-lite"/>
    </source>
</evidence>
<dbReference type="EMBL" id="CAJNJQ010001067">
    <property type="protein sequence ID" value="CAE7117354.1"/>
    <property type="molecule type" value="Genomic_DNA"/>
</dbReference>
<feature type="compositionally biased region" description="Acidic residues" evidence="1">
    <location>
        <begin position="282"/>
        <end position="293"/>
    </location>
</feature>
<gene>
    <name evidence="2" type="ORF">RDB_LOCUS53257</name>
</gene>
<dbReference type="AlphaFoldDB" id="A0A8H3HU15"/>
<dbReference type="Proteomes" id="UP000663827">
    <property type="component" value="Unassembled WGS sequence"/>
</dbReference>
<proteinExistence type="predicted"/>
<reference evidence="2" key="1">
    <citation type="submission" date="2021-01" db="EMBL/GenBank/DDBJ databases">
        <authorList>
            <person name="Kaushik A."/>
        </authorList>
    </citation>
    <scope>NUCLEOTIDE SEQUENCE</scope>
    <source>
        <strain evidence="2">AG5</strain>
    </source>
</reference>
<evidence type="ECO:0008006" key="4">
    <source>
        <dbReference type="Google" id="ProtNLM"/>
    </source>
</evidence>
<feature type="region of interest" description="Disordered" evidence="1">
    <location>
        <begin position="42"/>
        <end position="90"/>
    </location>
</feature>
<name>A0A8H3HU15_9AGAM</name>
<dbReference type="InterPro" id="IPR011333">
    <property type="entry name" value="SKP1/BTB/POZ_sf"/>
</dbReference>
<feature type="region of interest" description="Disordered" evidence="1">
    <location>
        <begin position="270"/>
        <end position="337"/>
    </location>
</feature>